<sequence>MENANPFVPAPPNGLHAKITREINELRAISALIDSYLRDVNHTLSNEIDMDDLASSDEQIDTPLISPFLDSDDESDDVEVIDELDEYGNMRNFYPKRIINSLDGEDLAFPLPGRNSVAIVKDVYVFVGSFTYVADFVVLEDIGEFIVSDMADVVMGRPFRAVTQLEYDCVKGFISFNRIFDTYIFRMPRTIPRLRTLTGVIFDEKSLEVLRKFHMTILRGRFNQLSHVSSPLLSKPGEY</sequence>
<accession>A0ABQ5E0X0</accession>
<dbReference type="Proteomes" id="UP001151760">
    <property type="component" value="Unassembled WGS sequence"/>
</dbReference>
<evidence type="ECO:0000313" key="1">
    <source>
        <dbReference type="EMBL" id="GJT45087.1"/>
    </source>
</evidence>
<dbReference type="EMBL" id="BQNB010015870">
    <property type="protein sequence ID" value="GJT45087.1"/>
    <property type="molecule type" value="Genomic_DNA"/>
</dbReference>
<protein>
    <submittedName>
        <fullName evidence="1">Uncharacterized protein</fullName>
    </submittedName>
</protein>
<proteinExistence type="predicted"/>
<reference evidence="1" key="2">
    <citation type="submission" date="2022-01" db="EMBL/GenBank/DDBJ databases">
        <authorList>
            <person name="Yamashiro T."/>
            <person name="Shiraishi A."/>
            <person name="Satake H."/>
            <person name="Nakayama K."/>
        </authorList>
    </citation>
    <scope>NUCLEOTIDE SEQUENCE</scope>
</reference>
<gene>
    <name evidence="1" type="ORF">Tco_0953802</name>
</gene>
<comment type="caution">
    <text evidence="1">The sequence shown here is derived from an EMBL/GenBank/DDBJ whole genome shotgun (WGS) entry which is preliminary data.</text>
</comment>
<keyword evidence="2" id="KW-1185">Reference proteome</keyword>
<reference evidence="1" key="1">
    <citation type="journal article" date="2022" name="Int. J. Mol. Sci.">
        <title>Draft Genome of Tanacetum Coccineum: Genomic Comparison of Closely Related Tanacetum-Family Plants.</title>
        <authorList>
            <person name="Yamashiro T."/>
            <person name="Shiraishi A."/>
            <person name="Nakayama K."/>
            <person name="Satake H."/>
        </authorList>
    </citation>
    <scope>NUCLEOTIDE SEQUENCE</scope>
</reference>
<evidence type="ECO:0000313" key="2">
    <source>
        <dbReference type="Proteomes" id="UP001151760"/>
    </source>
</evidence>
<name>A0ABQ5E0X0_9ASTR</name>
<organism evidence="1 2">
    <name type="scientific">Tanacetum coccineum</name>
    <dbReference type="NCBI Taxonomy" id="301880"/>
    <lineage>
        <taxon>Eukaryota</taxon>
        <taxon>Viridiplantae</taxon>
        <taxon>Streptophyta</taxon>
        <taxon>Embryophyta</taxon>
        <taxon>Tracheophyta</taxon>
        <taxon>Spermatophyta</taxon>
        <taxon>Magnoliopsida</taxon>
        <taxon>eudicotyledons</taxon>
        <taxon>Gunneridae</taxon>
        <taxon>Pentapetalae</taxon>
        <taxon>asterids</taxon>
        <taxon>campanulids</taxon>
        <taxon>Asterales</taxon>
        <taxon>Asteraceae</taxon>
        <taxon>Asteroideae</taxon>
        <taxon>Anthemideae</taxon>
        <taxon>Anthemidinae</taxon>
        <taxon>Tanacetum</taxon>
    </lineage>
</organism>